<organism evidence="2 3">
    <name type="scientific">Lithocarpus litseifolius</name>
    <dbReference type="NCBI Taxonomy" id="425828"/>
    <lineage>
        <taxon>Eukaryota</taxon>
        <taxon>Viridiplantae</taxon>
        <taxon>Streptophyta</taxon>
        <taxon>Embryophyta</taxon>
        <taxon>Tracheophyta</taxon>
        <taxon>Spermatophyta</taxon>
        <taxon>Magnoliopsida</taxon>
        <taxon>eudicotyledons</taxon>
        <taxon>Gunneridae</taxon>
        <taxon>Pentapetalae</taxon>
        <taxon>rosids</taxon>
        <taxon>fabids</taxon>
        <taxon>Fagales</taxon>
        <taxon>Fagaceae</taxon>
        <taxon>Lithocarpus</taxon>
    </lineage>
</organism>
<dbReference type="AlphaFoldDB" id="A0AAW2DC31"/>
<dbReference type="EMBL" id="JAZDWU010000003">
    <property type="protein sequence ID" value="KAL0007397.1"/>
    <property type="molecule type" value="Genomic_DNA"/>
</dbReference>
<gene>
    <name evidence="2" type="ORF">SO802_008899</name>
</gene>
<dbReference type="Proteomes" id="UP001459277">
    <property type="component" value="Unassembled WGS sequence"/>
</dbReference>
<evidence type="ECO:0000313" key="2">
    <source>
        <dbReference type="EMBL" id="KAL0007397.1"/>
    </source>
</evidence>
<feature type="domain" description="Neprosin PEP catalytic" evidence="1">
    <location>
        <begin position="155"/>
        <end position="404"/>
    </location>
</feature>
<reference evidence="2 3" key="1">
    <citation type="submission" date="2024-01" db="EMBL/GenBank/DDBJ databases">
        <title>A telomere-to-telomere, gap-free genome of sweet tea (Lithocarpus litseifolius).</title>
        <authorList>
            <person name="Zhou J."/>
        </authorList>
    </citation>
    <scope>NUCLEOTIDE SEQUENCE [LARGE SCALE GENOMIC DNA]</scope>
    <source>
        <strain evidence="2">Zhou-2022a</strain>
        <tissue evidence="2">Leaf</tissue>
    </source>
</reference>
<keyword evidence="3" id="KW-1185">Reference proteome</keyword>
<proteinExistence type="predicted"/>
<dbReference type="PROSITE" id="PS52045">
    <property type="entry name" value="NEPROSIN_PEP_CD"/>
    <property type="match status" value="1"/>
</dbReference>
<dbReference type="PANTHER" id="PTHR31589:SF223">
    <property type="entry name" value="PROTEIN, PUTATIVE (DUF239)-RELATED"/>
    <property type="match status" value="1"/>
</dbReference>
<dbReference type="Pfam" id="PF14365">
    <property type="entry name" value="Neprosin_AP"/>
    <property type="match status" value="1"/>
</dbReference>
<dbReference type="InterPro" id="IPR025521">
    <property type="entry name" value="Neprosin_propep"/>
</dbReference>
<dbReference type="InterPro" id="IPR053168">
    <property type="entry name" value="Glutamic_endopeptidase"/>
</dbReference>
<dbReference type="Pfam" id="PF03080">
    <property type="entry name" value="Neprosin"/>
    <property type="match status" value="1"/>
</dbReference>
<sequence>MVMFIRIDFEIRIGVIMDFEKIILIVVLCLFFASRVSGAQILSDEEDLELERQLKLINKPPVKSIQTKFGHIVDCIDINKQATFDHPLLKDHKIQRMPGFLRRATKKVDPSQARPSVIGLAKGACPLGTVPIRRATKKDLKKSKLLLNNIHPQNEAPPGSYRASIEMKNTTRYFGVEGSMTVNNPQLKEGESYAQLYIYQGEGRNRNSIATGWMVDPILYNDKSSHFFAAWTSTGFESTGCFNTFCPGFVQIHKTVYLGSPLTVGSVAGKPIFLGLSIQEDKNHNWWLLFTSAIVENHIVGYYPAEILFNSEDPRSIGWGGFVAGPPNGASPPMGSGVLPVSTDASSFENIKFRNELNNTIIPIPIHYDIIKDNPKCYELLNEGYKDDEVEFTFQFGGPGGQCAN</sequence>
<evidence type="ECO:0000313" key="3">
    <source>
        <dbReference type="Proteomes" id="UP001459277"/>
    </source>
</evidence>
<comment type="caution">
    <text evidence="2">The sequence shown here is derived from an EMBL/GenBank/DDBJ whole genome shotgun (WGS) entry which is preliminary data.</text>
</comment>
<dbReference type="InterPro" id="IPR004314">
    <property type="entry name" value="Neprosin"/>
</dbReference>
<name>A0AAW2DC31_9ROSI</name>
<dbReference type="PANTHER" id="PTHR31589">
    <property type="entry name" value="PROTEIN, PUTATIVE (DUF239)-RELATED-RELATED"/>
    <property type="match status" value="1"/>
</dbReference>
<protein>
    <recommendedName>
        <fullName evidence="1">Neprosin PEP catalytic domain-containing protein</fullName>
    </recommendedName>
</protein>
<accession>A0AAW2DC31</accession>
<evidence type="ECO:0000259" key="1">
    <source>
        <dbReference type="PROSITE" id="PS52045"/>
    </source>
</evidence>
<dbReference type="Gene3D" id="3.90.1320.10">
    <property type="entry name" value="Outer-capsid protein sigma 3, large lobe"/>
    <property type="match status" value="1"/>
</dbReference>